<proteinExistence type="inferred from homology"/>
<evidence type="ECO:0000256" key="4">
    <source>
        <dbReference type="ARBA" id="ARBA00023136"/>
    </source>
</evidence>
<keyword evidence="2 5" id="KW-0812">Transmembrane</keyword>
<dbReference type="EMBL" id="UINC01012300">
    <property type="protein sequence ID" value="SVA53797.1"/>
    <property type="molecule type" value="Genomic_DNA"/>
</dbReference>
<dbReference type="GO" id="GO:0009977">
    <property type="term" value="F:proton motive force dependent protein transmembrane transporter activity"/>
    <property type="evidence" value="ECO:0007669"/>
    <property type="project" value="TreeGrafter"/>
</dbReference>
<reference evidence="6" key="1">
    <citation type="submission" date="2018-05" db="EMBL/GenBank/DDBJ databases">
        <authorList>
            <person name="Lanie J.A."/>
            <person name="Ng W.-L."/>
            <person name="Kazmierczak K.M."/>
            <person name="Andrzejewski T.M."/>
            <person name="Davidsen T.M."/>
            <person name="Wayne K.J."/>
            <person name="Tettelin H."/>
            <person name="Glass J.I."/>
            <person name="Rusch D."/>
            <person name="Podicherti R."/>
            <person name="Tsui H.-C.T."/>
            <person name="Winkler M.E."/>
        </authorList>
    </citation>
    <scope>NUCLEOTIDE SEQUENCE</scope>
</reference>
<evidence type="ECO:0000313" key="6">
    <source>
        <dbReference type="EMBL" id="SVA53797.1"/>
    </source>
</evidence>
<feature type="transmembrane region" description="Helical" evidence="5">
    <location>
        <begin position="169"/>
        <end position="195"/>
    </location>
</feature>
<evidence type="ECO:0000256" key="1">
    <source>
        <dbReference type="ARBA" id="ARBA00004141"/>
    </source>
</evidence>
<dbReference type="PROSITE" id="PS01218">
    <property type="entry name" value="TATC"/>
    <property type="match status" value="1"/>
</dbReference>
<dbReference type="AlphaFoldDB" id="A0A381WPB5"/>
<feature type="transmembrane region" description="Helical" evidence="5">
    <location>
        <begin position="230"/>
        <end position="248"/>
    </location>
</feature>
<accession>A0A381WPB5</accession>
<evidence type="ECO:0000256" key="3">
    <source>
        <dbReference type="ARBA" id="ARBA00022989"/>
    </source>
</evidence>
<keyword evidence="4 5" id="KW-0472">Membrane</keyword>
<protein>
    <recommendedName>
        <fullName evidence="7">Sec-independent protein translocase protein TatC</fullName>
    </recommendedName>
</protein>
<gene>
    <name evidence="6" type="ORF">METZ01_LOCUS106651</name>
</gene>
<dbReference type="GO" id="GO:0043953">
    <property type="term" value="P:protein transport by the Tat complex"/>
    <property type="evidence" value="ECO:0007669"/>
    <property type="project" value="TreeGrafter"/>
</dbReference>
<dbReference type="InterPro" id="IPR019820">
    <property type="entry name" value="Sec-indep_translocase_CS"/>
</dbReference>
<sequence length="272" mass="30962">MSDINDSHKMPLMEHLVELRNRLLKSVIAIILLFFIFFAFKEHIYAFLVQPLADVLAERGGPRRMIFTALHEAFFTYIKVSFWTAIFVAFPFVAAQFWRFVAPGLYGNEKKALLPYLILSPILFFLGGALVYYFIFPLAWQFFISFETIGSPGALPVQLEPKVNEYLSLVMRLIFAFGLSFQLPIVLTLLARAGLTTSRGLADKRKYAVVFSFIGAAIITPPDVISQVGLAIPIIVLYEVSIFAVRAVEKKRRNLEDDYEEEITEETDFNLP</sequence>
<feature type="transmembrane region" description="Helical" evidence="5">
    <location>
        <begin position="207"/>
        <end position="224"/>
    </location>
</feature>
<dbReference type="PANTHER" id="PTHR30371">
    <property type="entry name" value="SEC-INDEPENDENT PROTEIN TRANSLOCASE PROTEIN TATC"/>
    <property type="match status" value="1"/>
</dbReference>
<feature type="transmembrane region" description="Helical" evidence="5">
    <location>
        <begin position="113"/>
        <end position="135"/>
    </location>
</feature>
<dbReference type="NCBIfam" id="TIGR00945">
    <property type="entry name" value="tatC"/>
    <property type="match status" value="1"/>
</dbReference>
<name>A0A381WPB5_9ZZZZ</name>
<evidence type="ECO:0008006" key="7">
    <source>
        <dbReference type="Google" id="ProtNLM"/>
    </source>
</evidence>
<dbReference type="HAMAP" id="MF_00902">
    <property type="entry name" value="TatC"/>
    <property type="match status" value="1"/>
</dbReference>
<dbReference type="GO" id="GO:0033281">
    <property type="term" value="C:TAT protein transport complex"/>
    <property type="evidence" value="ECO:0007669"/>
    <property type="project" value="TreeGrafter"/>
</dbReference>
<feature type="transmembrane region" description="Helical" evidence="5">
    <location>
        <begin position="80"/>
        <end position="101"/>
    </location>
</feature>
<feature type="transmembrane region" description="Helical" evidence="5">
    <location>
        <begin position="23"/>
        <end position="40"/>
    </location>
</feature>
<dbReference type="GO" id="GO:0065002">
    <property type="term" value="P:intracellular protein transmembrane transport"/>
    <property type="evidence" value="ECO:0007669"/>
    <property type="project" value="TreeGrafter"/>
</dbReference>
<dbReference type="Pfam" id="PF00902">
    <property type="entry name" value="TatC"/>
    <property type="match status" value="1"/>
</dbReference>
<dbReference type="PRINTS" id="PR01840">
    <property type="entry name" value="TATCFAMILY"/>
</dbReference>
<dbReference type="InterPro" id="IPR002033">
    <property type="entry name" value="TatC"/>
</dbReference>
<evidence type="ECO:0000256" key="2">
    <source>
        <dbReference type="ARBA" id="ARBA00022692"/>
    </source>
</evidence>
<organism evidence="6">
    <name type="scientific">marine metagenome</name>
    <dbReference type="NCBI Taxonomy" id="408172"/>
    <lineage>
        <taxon>unclassified sequences</taxon>
        <taxon>metagenomes</taxon>
        <taxon>ecological metagenomes</taxon>
    </lineage>
</organism>
<comment type="subcellular location">
    <subcellularLocation>
        <location evidence="1">Membrane</location>
        <topology evidence="1">Multi-pass membrane protein</topology>
    </subcellularLocation>
</comment>
<keyword evidence="3 5" id="KW-1133">Transmembrane helix</keyword>
<dbReference type="PANTHER" id="PTHR30371:SF0">
    <property type="entry name" value="SEC-INDEPENDENT PROTEIN TRANSLOCASE PROTEIN TATC, CHLOROPLASTIC-RELATED"/>
    <property type="match status" value="1"/>
</dbReference>
<evidence type="ECO:0000256" key="5">
    <source>
        <dbReference type="SAM" id="Phobius"/>
    </source>
</evidence>